<dbReference type="EMBL" id="LAZR01002395">
    <property type="protein sequence ID" value="KKN30595.1"/>
    <property type="molecule type" value="Genomic_DNA"/>
</dbReference>
<gene>
    <name evidence="1" type="ORF">LCGC14_0832590</name>
</gene>
<comment type="caution">
    <text evidence="1">The sequence shown here is derived from an EMBL/GenBank/DDBJ whole genome shotgun (WGS) entry which is preliminary data.</text>
</comment>
<protein>
    <submittedName>
        <fullName evidence="1">Uncharacterized protein</fullName>
    </submittedName>
</protein>
<dbReference type="AlphaFoldDB" id="A0A0F9PFI5"/>
<accession>A0A0F9PFI5</accession>
<proteinExistence type="predicted"/>
<organism evidence="1">
    <name type="scientific">marine sediment metagenome</name>
    <dbReference type="NCBI Taxonomy" id="412755"/>
    <lineage>
        <taxon>unclassified sequences</taxon>
        <taxon>metagenomes</taxon>
        <taxon>ecological metagenomes</taxon>
    </lineage>
</organism>
<evidence type="ECO:0000313" key="1">
    <source>
        <dbReference type="EMBL" id="KKN30595.1"/>
    </source>
</evidence>
<sequence length="48" mass="5844">MTWFARKDIVELFDEASYRSRYTFAFEERTHIPARFPFPKSDTCLPRI</sequence>
<name>A0A0F9PFI5_9ZZZZ</name>
<reference evidence="1" key="1">
    <citation type="journal article" date="2015" name="Nature">
        <title>Complex archaea that bridge the gap between prokaryotes and eukaryotes.</title>
        <authorList>
            <person name="Spang A."/>
            <person name="Saw J.H."/>
            <person name="Jorgensen S.L."/>
            <person name="Zaremba-Niedzwiedzka K."/>
            <person name="Martijn J."/>
            <person name="Lind A.E."/>
            <person name="van Eijk R."/>
            <person name="Schleper C."/>
            <person name="Guy L."/>
            <person name="Ettema T.J."/>
        </authorList>
    </citation>
    <scope>NUCLEOTIDE SEQUENCE</scope>
</reference>